<dbReference type="GO" id="GO:0004729">
    <property type="term" value="F:oxygen-dependent protoporphyrinogen oxidase activity"/>
    <property type="evidence" value="ECO:0007669"/>
    <property type="project" value="UniProtKB-UniRule"/>
</dbReference>
<evidence type="ECO:0000256" key="2">
    <source>
        <dbReference type="ARBA" id="ARBA00001974"/>
    </source>
</evidence>
<dbReference type="GO" id="GO:0005737">
    <property type="term" value="C:cytoplasm"/>
    <property type="evidence" value="ECO:0007669"/>
    <property type="project" value="UniProtKB-SubCell"/>
</dbReference>
<dbReference type="Proteomes" id="UP000501107">
    <property type="component" value="Chromosome"/>
</dbReference>
<name>A0A0B5NGC2_BACTU</name>
<keyword evidence="10 11" id="KW-0350">Heme biosynthesis</keyword>
<evidence type="ECO:0000256" key="3">
    <source>
        <dbReference type="ARBA" id="ARBA00004744"/>
    </source>
</evidence>
<evidence type="ECO:0000256" key="11">
    <source>
        <dbReference type="RuleBase" id="RU364052"/>
    </source>
</evidence>
<dbReference type="EMBL" id="CP053980">
    <property type="protein sequence ID" value="QKH27193.1"/>
    <property type="molecule type" value="Genomic_DNA"/>
</dbReference>
<evidence type="ECO:0000256" key="5">
    <source>
        <dbReference type="ARBA" id="ARBA00012402"/>
    </source>
</evidence>
<keyword evidence="9 11" id="KW-0560">Oxidoreductase</keyword>
<dbReference type="InterPro" id="IPR002937">
    <property type="entry name" value="Amino_oxidase"/>
</dbReference>
<comment type="cofactor">
    <cofactor evidence="2 11">
        <name>FAD</name>
        <dbReference type="ChEBI" id="CHEBI:57692"/>
    </cofactor>
</comment>
<dbReference type="GO" id="GO:0006783">
    <property type="term" value="P:heme biosynthetic process"/>
    <property type="evidence" value="ECO:0007669"/>
    <property type="project" value="UniProtKB-UniRule"/>
</dbReference>
<evidence type="ECO:0000313" key="16">
    <source>
        <dbReference type="Proteomes" id="UP000501107"/>
    </source>
</evidence>
<keyword evidence="7 11" id="KW-0285">Flavoprotein</keyword>
<dbReference type="PANTHER" id="PTHR42923:SF3">
    <property type="entry name" value="PROTOPORPHYRINOGEN OXIDASE"/>
    <property type="match status" value="1"/>
</dbReference>
<evidence type="ECO:0000256" key="4">
    <source>
        <dbReference type="ARBA" id="ARBA00008310"/>
    </source>
</evidence>
<dbReference type="EMBL" id="CP009335">
    <property type="protein sequence ID" value="AJG75390.1"/>
    <property type="molecule type" value="Genomic_DNA"/>
</dbReference>
<dbReference type="Gene3D" id="3.50.50.60">
    <property type="entry name" value="FAD/NAD(P)-binding domain"/>
    <property type="match status" value="1"/>
</dbReference>
<evidence type="ECO:0000256" key="8">
    <source>
        <dbReference type="ARBA" id="ARBA00022827"/>
    </source>
</evidence>
<reference evidence="13 15" key="1">
    <citation type="journal article" date="2015" name="Genome Announc.">
        <title>Complete genome sequences for 35 biothreat assay-relevant bacillus species.</title>
        <authorList>
            <person name="Johnson S.L."/>
            <person name="Daligault H.E."/>
            <person name="Davenport K.W."/>
            <person name="Jaissle J."/>
            <person name="Frey K.G."/>
            <person name="Ladner J.T."/>
            <person name="Broomall S.M."/>
            <person name="Bishop-Lilly K.A."/>
            <person name="Bruce D.C."/>
            <person name="Gibbons H.S."/>
            <person name="Coyne S.R."/>
            <person name="Lo C.C."/>
            <person name="Meincke L."/>
            <person name="Munk A.C."/>
            <person name="Koroleva G.I."/>
            <person name="Rosenzweig C.N."/>
            <person name="Palacios G.F."/>
            <person name="Redden C.L."/>
            <person name="Minogue T.D."/>
            <person name="Chain P.S."/>
        </authorList>
    </citation>
    <scope>NUCLEOTIDE SEQUENCE [LARGE SCALE GENOMIC DNA]</scope>
    <source>
        <strain evidence="13 15">HD1011</strain>
    </source>
</reference>
<evidence type="ECO:0000256" key="7">
    <source>
        <dbReference type="ARBA" id="ARBA00022630"/>
    </source>
</evidence>
<evidence type="ECO:0000313" key="14">
    <source>
        <dbReference type="EMBL" id="QKH27193.1"/>
    </source>
</evidence>
<dbReference type="AlphaFoldDB" id="A0A0B5NGC2"/>
<dbReference type="NCBIfam" id="TIGR00562">
    <property type="entry name" value="proto_IX_ox"/>
    <property type="match status" value="1"/>
</dbReference>
<dbReference type="PANTHER" id="PTHR42923">
    <property type="entry name" value="PROTOPORPHYRINOGEN OXIDASE"/>
    <property type="match status" value="1"/>
</dbReference>
<sequence>MKTVVVIGGGITGLSTMFYLEKFKKDNNIDLNLILVEKEEYLGGKIHSVEEKDFIMESGADSIVARNEHVMPLVKDLNLEGEMVYNETGISYIYSDNTLHPIPSDTIFGIPMSARSLFSSTLVSTKGKIVALKDFITKNKEFTKDTSLSLFLESFLGKELVERQIAPVLSGVYSGKLNELTMASTLPYLLDYKNKYGSIIKGFEENKKQFQSAGNKKFVSFKGGLSTIIDRLEEMLTETVVKKGAVTTAVSKQGDRYEISFANHDSIHADYVVLAAPHDIAETLLQSNELNEQFHTFKNSSLISIYLGFDILDEQLPADGTGFIVTENSDLHCDACTWTSRKWKHTSGKQKLLVRMFYKSTNPVYETIKNYSEEELVRVALYDIEKSLGIKGEPEVVEVTNWKDLMPKYHLEHNQAVQTLQEKMMNLYPNIYLAGASYYGVGIGACIGNGKNIANEIIATLNEPSN</sequence>
<organism evidence="14 16">
    <name type="scientific">Bacillus thuringiensis</name>
    <dbReference type="NCBI Taxonomy" id="1428"/>
    <lineage>
        <taxon>Bacteria</taxon>
        <taxon>Bacillati</taxon>
        <taxon>Bacillota</taxon>
        <taxon>Bacilli</taxon>
        <taxon>Bacillales</taxon>
        <taxon>Bacillaceae</taxon>
        <taxon>Bacillus</taxon>
        <taxon>Bacillus cereus group</taxon>
    </lineage>
</organism>
<dbReference type="FunFam" id="1.10.3110.10:FF:000004">
    <property type="entry name" value="Protoporphyrinogen oxidase"/>
    <property type="match status" value="1"/>
</dbReference>
<dbReference type="KEGG" id="btw:BF38_3597"/>
<dbReference type="SUPFAM" id="SSF54373">
    <property type="entry name" value="FAD-linked reductases, C-terminal domain"/>
    <property type="match status" value="1"/>
</dbReference>
<dbReference type="RefSeq" id="WP_000860326.1">
    <property type="nucleotide sequence ID" value="NZ_CP009335.1"/>
</dbReference>
<reference evidence="14 16" key="2">
    <citation type="submission" date="2020-05" db="EMBL/GenBank/DDBJ databases">
        <title>FDA dAtabase for Regulatory Grade micrObial Sequences (FDA-ARGOS): Supporting development and validation of Infectious Disease Dx tests.</title>
        <authorList>
            <person name="Nelson B."/>
            <person name="Plummer A."/>
            <person name="Tallon L."/>
            <person name="Sadzewicz L."/>
            <person name="Zhao X."/>
            <person name="Vavikolanu K."/>
            <person name="Mehta A."/>
            <person name="Aluvathingal J."/>
            <person name="Nadendla S."/>
            <person name="Myers T."/>
            <person name="Yan Y."/>
            <person name="Sichtig H."/>
        </authorList>
    </citation>
    <scope>NUCLEOTIDE SEQUENCE [LARGE SCALE GENOMIC DNA]</scope>
    <source>
        <strain evidence="14 16">FDAARGOS_795</strain>
    </source>
</reference>
<keyword evidence="11" id="KW-0963">Cytoplasm</keyword>
<keyword evidence="8 11" id="KW-0274">FAD</keyword>
<evidence type="ECO:0000259" key="12">
    <source>
        <dbReference type="Pfam" id="PF01593"/>
    </source>
</evidence>
<dbReference type="NCBIfam" id="NF009081">
    <property type="entry name" value="PRK12416.1"/>
    <property type="match status" value="1"/>
</dbReference>
<feature type="domain" description="Amine oxidase" evidence="12">
    <location>
        <begin position="12"/>
        <end position="458"/>
    </location>
</feature>
<dbReference type="SUPFAM" id="SSF51905">
    <property type="entry name" value="FAD/NAD(P)-binding domain"/>
    <property type="match status" value="1"/>
</dbReference>
<accession>A0A0B5NGC2</accession>
<evidence type="ECO:0000313" key="15">
    <source>
        <dbReference type="Proteomes" id="UP000031876"/>
    </source>
</evidence>
<comment type="similarity">
    <text evidence="4 11">Belongs to the protoporphyrinogen/coproporphyrinogen oxidase family. Coproporphyrinogen III oxidase subfamily.</text>
</comment>
<protein>
    <recommendedName>
        <fullName evidence="6 11">Coproporphyrinogen III oxidase</fullName>
        <ecNumber evidence="5 11">1.3.3.15</ecNumber>
    </recommendedName>
</protein>
<dbReference type="Gene3D" id="3.90.660.20">
    <property type="entry name" value="Protoporphyrinogen oxidase, mitochondrial, domain 2"/>
    <property type="match status" value="1"/>
</dbReference>
<comment type="catalytic activity">
    <reaction evidence="1">
        <text>coproporphyrinogen III + 3 O2 = coproporphyrin III + 3 H2O2</text>
        <dbReference type="Rhea" id="RHEA:43436"/>
        <dbReference type="ChEBI" id="CHEBI:15379"/>
        <dbReference type="ChEBI" id="CHEBI:16240"/>
        <dbReference type="ChEBI" id="CHEBI:57309"/>
        <dbReference type="ChEBI" id="CHEBI:131725"/>
        <dbReference type="EC" id="1.3.3.15"/>
    </reaction>
    <physiologicalReaction direction="left-to-right" evidence="1">
        <dbReference type="Rhea" id="RHEA:43437"/>
    </physiologicalReaction>
</comment>
<comment type="subcellular location">
    <subcellularLocation>
        <location evidence="11">Cytoplasm</location>
    </subcellularLocation>
</comment>
<dbReference type="Gene3D" id="1.10.3110.10">
    <property type="entry name" value="protoporphyrinogen ix oxidase, domain 3"/>
    <property type="match status" value="1"/>
</dbReference>
<dbReference type="InterPro" id="IPR004572">
    <property type="entry name" value="Protoporphyrinogen_oxidase"/>
</dbReference>
<evidence type="ECO:0000256" key="10">
    <source>
        <dbReference type="ARBA" id="ARBA00023133"/>
    </source>
</evidence>
<comment type="function">
    <text evidence="11">Involved in coproporphyrin-dependent heme b biosynthesis. Catalyzes the oxidation of coproporphyrinogen III to coproporphyrin III.</text>
</comment>
<dbReference type="InterPro" id="IPR036188">
    <property type="entry name" value="FAD/NAD-bd_sf"/>
</dbReference>
<proteinExistence type="inferred from homology"/>
<gene>
    <name evidence="13" type="primary">hemG</name>
    <name evidence="13" type="ORF">BF38_3597</name>
    <name evidence="14" type="ORF">FOC89_25705</name>
</gene>
<dbReference type="Proteomes" id="UP000031876">
    <property type="component" value="Chromosome"/>
</dbReference>
<dbReference type="Pfam" id="PF01593">
    <property type="entry name" value="Amino_oxidase"/>
    <property type="match status" value="1"/>
</dbReference>
<evidence type="ECO:0000256" key="9">
    <source>
        <dbReference type="ARBA" id="ARBA00023002"/>
    </source>
</evidence>
<dbReference type="EC" id="1.3.3.15" evidence="5 11"/>
<comment type="pathway">
    <text evidence="3 11">Porphyrin-containing compound metabolism; protoheme biosynthesis.</text>
</comment>
<evidence type="ECO:0000256" key="1">
    <source>
        <dbReference type="ARBA" id="ARBA00001755"/>
    </source>
</evidence>
<dbReference type="InterPro" id="IPR050464">
    <property type="entry name" value="Zeta_carotene_desat/Oxidored"/>
</dbReference>
<evidence type="ECO:0000256" key="6">
    <source>
        <dbReference type="ARBA" id="ARBA00019046"/>
    </source>
</evidence>
<evidence type="ECO:0000313" key="13">
    <source>
        <dbReference type="EMBL" id="AJG75390.1"/>
    </source>
</evidence>
<dbReference type="UniPathway" id="UPA00252"/>